<sequence>MKKIIKDEKFGHNIQRIRLSRGLTQEQTVAQLQVLGSPLSRSTYSLIEMGKGNVFVSDLVGLQKIFNVDYSAFFEGITVSRSNSKAQSK</sequence>
<dbReference type="InterPro" id="IPR010982">
    <property type="entry name" value="Lambda_DNA-bd_dom_sf"/>
</dbReference>
<dbReference type="Proteomes" id="UP000001662">
    <property type="component" value="Chromosome"/>
</dbReference>
<dbReference type="OrthoDB" id="199610at2"/>
<dbReference type="KEGG" id="csh:Closa_1116"/>
<evidence type="ECO:0000313" key="2">
    <source>
        <dbReference type="EMBL" id="ADL03732.1"/>
    </source>
</evidence>
<accession>D9R7K3</accession>
<dbReference type="GO" id="GO:0003677">
    <property type="term" value="F:DNA binding"/>
    <property type="evidence" value="ECO:0007669"/>
    <property type="project" value="InterPro"/>
</dbReference>
<evidence type="ECO:0000313" key="3">
    <source>
        <dbReference type="Proteomes" id="UP000001662"/>
    </source>
</evidence>
<dbReference type="InterPro" id="IPR001387">
    <property type="entry name" value="Cro/C1-type_HTH"/>
</dbReference>
<proteinExistence type="predicted"/>
<dbReference type="AlphaFoldDB" id="D9R7K3"/>
<dbReference type="EMBL" id="CP002109">
    <property type="protein sequence ID" value="ADL03732.1"/>
    <property type="molecule type" value="Genomic_DNA"/>
</dbReference>
<dbReference type="Gene3D" id="1.10.260.40">
    <property type="entry name" value="lambda repressor-like DNA-binding domains"/>
    <property type="match status" value="1"/>
</dbReference>
<dbReference type="STRING" id="610130.Closa_1116"/>
<feature type="domain" description="HTH cro/C1-type" evidence="1">
    <location>
        <begin position="14"/>
        <end position="73"/>
    </location>
</feature>
<name>D9R7K3_LACSW</name>
<dbReference type="PROSITE" id="PS50943">
    <property type="entry name" value="HTH_CROC1"/>
    <property type="match status" value="1"/>
</dbReference>
<organism evidence="2 3">
    <name type="scientific">Lacrimispora saccharolytica (strain ATCC 35040 / DSM 2544 / NRCC 2533 / WM1)</name>
    <name type="common">Clostridium saccharolyticum</name>
    <dbReference type="NCBI Taxonomy" id="610130"/>
    <lineage>
        <taxon>Bacteria</taxon>
        <taxon>Bacillati</taxon>
        <taxon>Bacillota</taxon>
        <taxon>Clostridia</taxon>
        <taxon>Lachnospirales</taxon>
        <taxon>Lachnospiraceae</taxon>
        <taxon>Lacrimispora</taxon>
    </lineage>
</organism>
<protein>
    <submittedName>
        <fullName evidence="2">Transcriptional regulator, XRE family</fullName>
    </submittedName>
</protein>
<evidence type="ECO:0000259" key="1">
    <source>
        <dbReference type="PROSITE" id="PS50943"/>
    </source>
</evidence>
<dbReference type="PaxDb" id="610130-Closa_1116"/>
<dbReference type="SUPFAM" id="SSF47413">
    <property type="entry name" value="lambda repressor-like DNA-binding domains"/>
    <property type="match status" value="1"/>
</dbReference>
<gene>
    <name evidence="2" type="ordered locus">Closa_1116</name>
</gene>
<keyword evidence="3" id="KW-1185">Reference proteome</keyword>
<dbReference type="CDD" id="cd00093">
    <property type="entry name" value="HTH_XRE"/>
    <property type="match status" value="1"/>
</dbReference>
<dbReference type="eggNOG" id="COG1396">
    <property type="taxonomic scope" value="Bacteria"/>
</dbReference>
<dbReference type="RefSeq" id="WP_013271827.1">
    <property type="nucleotide sequence ID" value="NC_014376.1"/>
</dbReference>
<reference evidence="2" key="1">
    <citation type="submission" date="2010-07" db="EMBL/GenBank/DDBJ databases">
        <title>Complete sequence of Clostridium saccharolyticum WM1.</title>
        <authorList>
            <consortium name="US DOE Joint Genome Institute"/>
            <person name="Lucas S."/>
            <person name="Copeland A."/>
            <person name="Lapidus A."/>
            <person name="Cheng J.-F."/>
            <person name="Bruce D."/>
            <person name="Goodwin L."/>
            <person name="Pitluck S."/>
            <person name="Chertkov O."/>
            <person name="Detter J.C."/>
            <person name="Han C."/>
            <person name="Tapia R."/>
            <person name="Land M."/>
            <person name="Hauser L."/>
            <person name="Chang Y.-J."/>
            <person name="Jeffries C."/>
            <person name="Kyrpides N."/>
            <person name="Ivanova N."/>
            <person name="Mikhailova N."/>
            <person name="Mouttaki H."/>
            <person name="Lin L."/>
            <person name="Zhou J."/>
            <person name="Hemme C.L."/>
            <person name="Woyke T."/>
        </authorList>
    </citation>
    <scope>NUCLEOTIDE SEQUENCE [LARGE SCALE GENOMIC DNA]</scope>
    <source>
        <strain evidence="2">WM1</strain>
    </source>
</reference>
<dbReference type="HOGENOM" id="CLU_066192_38_1_9"/>